<dbReference type="AlphaFoldDB" id="U9T1S4"/>
<dbReference type="HOGENOM" id="CLU_1023583_0_0_1"/>
<sequence length="272" mass="31610">MLDIRFVSPYRFLNFFIFLYYYFEKERKRIVLAFNTTGVMVHPPFCRPILMITVWAMFVMGALHHEDSSLRGDEFQKQERIPWRNVDYSGRKSHYDGTELAKRPSALNLTISKLSQNWGHCAELVLLRALHGQRRALLTEIDTSMCIVRTCDENNETNGLCRKSRPMVVDTIIKSNRNSVATSLGHELQGQYQDDDIDYKLGIMGLNISLPLERERYIGLLFMDRFGRLFDLDAMNSLLWLRGDYSKIAEREAKGLTNNWGASWIIVELLLS</sequence>
<proteinExistence type="predicted"/>
<organism evidence="1">
    <name type="scientific">Rhizophagus irregularis (strain DAOM 181602 / DAOM 197198 / MUCL 43194)</name>
    <name type="common">Arbuscular mycorrhizal fungus</name>
    <name type="synonym">Glomus intraradices</name>
    <dbReference type="NCBI Taxonomy" id="747089"/>
    <lineage>
        <taxon>Eukaryota</taxon>
        <taxon>Fungi</taxon>
        <taxon>Fungi incertae sedis</taxon>
        <taxon>Mucoromycota</taxon>
        <taxon>Glomeromycotina</taxon>
        <taxon>Glomeromycetes</taxon>
        <taxon>Glomerales</taxon>
        <taxon>Glomeraceae</taxon>
        <taxon>Rhizophagus</taxon>
    </lineage>
</organism>
<dbReference type="EMBL" id="KI299715">
    <property type="protein sequence ID" value="ERZ97330.1"/>
    <property type="molecule type" value="Genomic_DNA"/>
</dbReference>
<gene>
    <name evidence="1" type="ORF">GLOINDRAFT_89043</name>
</gene>
<reference evidence="1" key="1">
    <citation type="submission" date="2013-07" db="EMBL/GenBank/DDBJ databases">
        <title>The genome of an arbuscular mycorrhizal fungus provides insights into the evolution of the oldest plant symbiosis.</title>
        <authorList>
            <consortium name="DOE Joint Genome Institute"/>
            <person name="Tisserant E."/>
            <person name="Malbreil M."/>
            <person name="Kuo A."/>
            <person name="Kohler A."/>
            <person name="Symeonidi A."/>
            <person name="Balestrini R."/>
            <person name="Charron P."/>
            <person name="Duensing N."/>
            <person name="Frei-dit-Frey N."/>
            <person name="Gianinazzi-Pearson V."/>
            <person name="Gilbert B."/>
            <person name="Handa Y."/>
            <person name="Hijri M."/>
            <person name="Kaul R."/>
            <person name="Kawaguchi M."/>
            <person name="Krajinski F."/>
            <person name="Lammers P."/>
            <person name="Lapierre D."/>
            <person name="Masclaux F.G."/>
            <person name="Murat C."/>
            <person name="Morin E."/>
            <person name="Ndikumana S."/>
            <person name="Pagni M."/>
            <person name="Petitpierre D."/>
            <person name="Requena N."/>
            <person name="Rosikiewicz P."/>
            <person name="Riley R."/>
            <person name="Saito K."/>
            <person name="San Clemente H."/>
            <person name="Shapiro H."/>
            <person name="van Tuinen D."/>
            <person name="Becard G."/>
            <person name="Bonfante P."/>
            <person name="Paszkowski U."/>
            <person name="Shachar-Hill Y."/>
            <person name="Young J.P."/>
            <person name="Sanders I.R."/>
            <person name="Henrissat B."/>
            <person name="Rensing S.A."/>
            <person name="Grigoriev I.V."/>
            <person name="Corradi N."/>
            <person name="Roux C."/>
            <person name="Martin F."/>
        </authorList>
    </citation>
    <scope>NUCLEOTIDE SEQUENCE</scope>
    <source>
        <strain evidence="1">DAOM 197198</strain>
    </source>
</reference>
<dbReference type="VEuPathDB" id="FungiDB:RhiirFUN_019941"/>
<name>U9T1S4_RHIID</name>
<accession>U9T1S4</accession>
<evidence type="ECO:0000313" key="1">
    <source>
        <dbReference type="EMBL" id="ERZ97330.1"/>
    </source>
</evidence>
<protein>
    <submittedName>
        <fullName evidence="1">Uncharacterized protein</fullName>
    </submittedName>
</protein>